<evidence type="ECO:0000256" key="3">
    <source>
        <dbReference type="SAM" id="SignalP"/>
    </source>
</evidence>
<dbReference type="Proteomes" id="UP000010121">
    <property type="component" value="Unassembled WGS sequence"/>
</dbReference>
<dbReference type="InterPro" id="IPR024370">
    <property type="entry name" value="PBP_domain"/>
</dbReference>
<dbReference type="Gene3D" id="3.40.190.10">
    <property type="entry name" value="Periplasmic binding protein-like II"/>
    <property type="match status" value="2"/>
</dbReference>
<evidence type="ECO:0000259" key="4">
    <source>
        <dbReference type="PROSITE" id="PS51123"/>
    </source>
</evidence>
<dbReference type="Gene3D" id="3.30.1330.60">
    <property type="entry name" value="OmpA-like domain"/>
    <property type="match status" value="1"/>
</dbReference>
<evidence type="ECO:0000256" key="1">
    <source>
        <dbReference type="ARBA" id="ARBA00022729"/>
    </source>
</evidence>
<evidence type="ECO:0000313" key="5">
    <source>
        <dbReference type="EMBL" id="EEW24978.1"/>
    </source>
</evidence>
<feature type="signal peptide" evidence="3">
    <location>
        <begin position="1"/>
        <end position="22"/>
    </location>
</feature>
<dbReference type="PANTHER" id="PTHR30570:SF1">
    <property type="entry name" value="PHOSPHATE-BINDING PROTEIN PSTS"/>
    <property type="match status" value="1"/>
</dbReference>
<feature type="domain" description="OmpA-like" evidence="4">
    <location>
        <begin position="375"/>
        <end position="498"/>
    </location>
</feature>
<dbReference type="Pfam" id="PF00691">
    <property type="entry name" value="OmpA"/>
    <property type="match status" value="1"/>
</dbReference>
<dbReference type="eggNOG" id="COG2885">
    <property type="taxonomic scope" value="Bacteria"/>
</dbReference>
<dbReference type="InterPro" id="IPR006665">
    <property type="entry name" value="OmpA-like"/>
</dbReference>
<keyword evidence="6" id="KW-1185">Reference proteome</keyword>
<dbReference type="SUPFAM" id="SSF53850">
    <property type="entry name" value="Periplasmic binding protein-like II"/>
    <property type="match status" value="1"/>
</dbReference>
<evidence type="ECO:0000313" key="6">
    <source>
        <dbReference type="Proteomes" id="UP000010121"/>
    </source>
</evidence>
<dbReference type="EMBL" id="ACYY01000013">
    <property type="protein sequence ID" value="EEW24978.1"/>
    <property type="molecule type" value="Genomic_DNA"/>
</dbReference>
<evidence type="ECO:0000256" key="2">
    <source>
        <dbReference type="PROSITE-ProRule" id="PRU00473"/>
    </source>
</evidence>
<dbReference type="CDD" id="cd07185">
    <property type="entry name" value="OmpA_C-like"/>
    <property type="match status" value="1"/>
</dbReference>
<name>C8S205_9RHOB</name>
<keyword evidence="2" id="KW-0472">Membrane</keyword>
<dbReference type="InterPro" id="IPR036737">
    <property type="entry name" value="OmpA-like_sf"/>
</dbReference>
<dbReference type="PROSITE" id="PS51123">
    <property type="entry name" value="OMPA_2"/>
    <property type="match status" value="1"/>
</dbReference>
<dbReference type="AlphaFoldDB" id="C8S205"/>
<dbReference type="RefSeq" id="WP_008030890.1">
    <property type="nucleotide sequence ID" value="NZ_ACYY01000013.1"/>
</dbReference>
<dbReference type="eggNOG" id="COG0226">
    <property type="taxonomic scope" value="Bacteria"/>
</dbReference>
<reference evidence="5 6" key="1">
    <citation type="submission" date="2009-08" db="EMBL/GenBank/DDBJ databases">
        <title>The draft genome of Rhodobacter sp. SW2.</title>
        <authorList>
            <consortium name="US DOE Joint Genome Institute (JGI-PGF)"/>
            <person name="Lucas S."/>
            <person name="Copeland A."/>
            <person name="Lapidus A."/>
            <person name="Glavina del Rio T."/>
            <person name="Tice H."/>
            <person name="Bruce D."/>
            <person name="Goodwin L."/>
            <person name="Pitluck S."/>
            <person name="Larimer F."/>
            <person name="Land M.L."/>
            <person name="Hauser L."/>
            <person name="Emerson D."/>
        </authorList>
    </citation>
    <scope>NUCLEOTIDE SEQUENCE [LARGE SCALE GENOMIC DNA]</scope>
    <source>
        <strain evidence="5 6">SW2</strain>
    </source>
</reference>
<dbReference type="STRING" id="371731.Rsw2DRAFT_2175"/>
<keyword evidence="1 3" id="KW-0732">Signal</keyword>
<protein>
    <submittedName>
        <fullName evidence="5">OmpA/MotB domain protein</fullName>
    </submittedName>
</protein>
<comment type="caution">
    <text evidence="5">The sequence shown here is derived from an EMBL/GenBank/DDBJ whole genome shotgun (WGS) entry which is preliminary data.</text>
</comment>
<dbReference type="OrthoDB" id="9790048at2"/>
<dbReference type="GO" id="GO:0016020">
    <property type="term" value="C:membrane"/>
    <property type="evidence" value="ECO:0007669"/>
    <property type="project" value="UniProtKB-UniRule"/>
</dbReference>
<feature type="chain" id="PRO_5002991816" evidence="3">
    <location>
        <begin position="23"/>
        <end position="507"/>
    </location>
</feature>
<dbReference type="Pfam" id="PF12849">
    <property type="entry name" value="PBP_like_2"/>
    <property type="match status" value="1"/>
</dbReference>
<accession>C8S205</accession>
<organism evidence="5 6">
    <name type="scientific">Rhodobacter ferrooxidans</name>
    <dbReference type="NCBI Taxonomy" id="371731"/>
    <lineage>
        <taxon>Bacteria</taxon>
        <taxon>Pseudomonadati</taxon>
        <taxon>Pseudomonadota</taxon>
        <taxon>Alphaproteobacteria</taxon>
        <taxon>Rhodobacterales</taxon>
        <taxon>Rhodobacter group</taxon>
        <taxon>Rhodobacter</taxon>
    </lineage>
</organism>
<dbReference type="InterPro" id="IPR050811">
    <property type="entry name" value="Phosphate_ABC_transporter"/>
</dbReference>
<dbReference type="SUPFAM" id="SSF103088">
    <property type="entry name" value="OmpA-like"/>
    <property type="match status" value="1"/>
</dbReference>
<dbReference type="PANTHER" id="PTHR30570">
    <property type="entry name" value="PERIPLASMIC PHOSPHATE BINDING COMPONENT OF PHOSPHATE ABC TRANSPORTER"/>
    <property type="match status" value="1"/>
</dbReference>
<sequence length="507" mass="52517">MGRRIWGAAVIAAFLHCGVAAAQDVTLTARDGGITLDGTLQGFDGEFYRIETAYGLLTVDGEGVICTGPGCPDLTAPLAVIRIQGAADAGNRLLPGLLAVFAATRGLQIDSQPAEAGFAAELTDAATGQLLARISFAATAPAAAEKALASGAAELVVSATAPQGMGSRVLGLDALIAIVAQDNAFPRIATPDLARVLLGEVTNWQALGGPDMPLVLHALEPGDSLQAALEARLGRPVAASVRHPDLASLAAAVARDPWALAITGRSAQGAARALPLTDSCSFPLLPTGLAVKAEDYPLSLPLYLLTPRRRLPLLAREFLEFLALPEAQASVAAAGYVDRAPERQPMTADGLRLINAIRGAGADVTLDDLKRLADLMVGADRLSLTFRFEDGSTTLDAHSRDNLADLARLLAVGEFRGQDMVLAGFSDGAGDAAANLALSQARAEGVLAALTKATPDLPEGQALPRIEAFGEALPMACDTTAAGRRLNRRVEVWLRPLLGPVKDSLVP</sequence>
<proteinExistence type="predicted"/>
<gene>
    <name evidence="5" type="ORF">Rsw2DRAFT_2175</name>
</gene>